<evidence type="ECO:0000313" key="2">
    <source>
        <dbReference type="EMBL" id="MDB2001831.1"/>
    </source>
</evidence>
<sequence length="756" mass="84162">MYRVYVKNYDDEYPLHEPVDDMMRIFSPVLTLEMGAAGTFSFQIHASHPNYNQLKVLESEIVIYDNDEAIFVGRMAKPATDFYGMESVTCEGDLAYLLDSQQRPYIYTGSIIDFVNQMLDTHNGQVEARKRFLPGRITVVDSNNYIRRENSDYSTTLEALRGKLVETHGGYLRARKEGDKRYLDYIYDYGGSNGQVIRFGENLLDLSQYRDATQIITCLIPRGADVDITNPDGTPGTQEIDITSVNGGVDYITNDAAIEKYGRIWGTHKWEDVTLPENLLTKARAYLDEITQLPLTLQINAVDLSLIQVDMEQLRVGYWTTVESAPHGISKQFLITKKVIHLDDPTQDVITLGGTLTTLTGTNTRQQATVSAKIEQTASSTNREINRRVEQATQLITGGLGGYVVMKLSDAGYPEETLWMDAPDKDQAKNLIRINKNGIGFSTSGYNGVYRNAWTIDGNLVADFITVGTMLADRIRGGTLELGGLSNQNGVLKMLDALGTLIGIWDNAGLKLITNTQSIVFKTRDAQGRDWASIMISEPDAGKQAGAKLIMDRLVFSQDLDTDIKGDEYTAYSEWGLEKQYLSDTGRKRSSSYGIDMNCEYGDFREDVYIGGALQVSGGKSRVVDTRDYGIVHLSAYETASPMFGDVGSGTIGADGLCYVTLDSIFAETVNAGCEYQVFLQAYGPGSIYVSERTPAFFIAAGQPGQRFGWEIKAKQRGYEQHRLDCRRDRLKAQDSVDYAAEGAEYYKKYMEGLII</sequence>
<dbReference type="AlphaFoldDB" id="A0AAW6AW05"/>
<organism evidence="2 3">
    <name type="scientific">Clostridium symbiosum</name>
    <name type="common">Bacteroides symbiosus</name>
    <dbReference type="NCBI Taxonomy" id="1512"/>
    <lineage>
        <taxon>Bacteria</taxon>
        <taxon>Bacillati</taxon>
        <taxon>Bacillota</taxon>
        <taxon>Clostridia</taxon>
        <taxon>Lachnospirales</taxon>
        <taxon>Lachnospiraceae</taxon>
        <taxon>Otoolea</taxon>
    </lineage>
</organism>
<dbReference type="RefSeq" id="WP_272123437.1">
    <property type="nucleotide sequence ID" value="NZ_JAQLGH010000042.1"/>
</dbReference>
<gene>
    <name evidence="2" type="ORF">PM006_16660</name>
</gene>
<reference evidence="2" key="1">
    <citation type="submission" date="2023-01" db="EMBL/GenBank/DDBJ databases">
        <title>Human gut microbiome strain richness.</title>
        <authorList>
            <person name="Chen-Liaw A."/>
        </authorList>
    </citation>
    <scope>NUCLEOTIDE SEQUENCE</scope>
    <source>
        <strain evidence="2">B1_m1001713B170214d0_201011</strain>
    </source>
</reference>
<feature type="domain" description="Tail spike" evidence="1">
    <location>
        <begin position="139"/>
        <end position="365"/>
    </location>
</feature>
<dbReference type="InterPro" id="IPR007119">
    <property type="entry name" value="Phage_tail_spike_N"/>
</dbReference>
<evidence type="ECO:0000313" key="3">
    <source>
        <dbReference type="Proteomes" id="UP001300871"/>
    </source>
</evidence>
<dbReference type="NCBIfam" id="TIGR01665">
    <property type="entry name" value="put_anti_recept"/>
    <property type="match status" value="1"/>
</dbReference>
<accession>A0AAW6AW05</accession>
<protein>
    <submittedName>
        <fullName evidence="2">Phage tail protein</fullName>
    </submittedName>
</protein>
<proteinExistence type="predicted"/>
<name>A0AAW6AW05_CLOSY</name>
<dbReference type="Proteomes" id="UP001300871">
    <property type="component" value="Unassembled WGS sequence"/>
</dbReference>
<evidence type="ECO:0000259" key="1">
    <source>
        <dbReference type="Pfam" id="PF06605"/>
    </source>
</evidence>
<dbReference type="Pfam" id="PF06605">
    <property type="entry name" value="Prophage_tail"/>
    <property type="match status" value="1"/>
</dbReference>
<dbReference type="EMBL" id="JAQLGM010000049">
    <property type="protein sequence ID" value="MDB2001831.1"/>
    <property type="molecule type" value="Genomic_DNA"/>
</dbReference>
<dbReference type="InterPro" id="IPR010572">
    <property type="entry name" value="Tail_dom"/>
</dbReference>
<comment type="caution">
    <text evidence="2">The sequence shown here is derived from an EMBL/GenBank/DDBJ whole genome shotgun (WGS) entry which is preliminary data.</text>
</comment>